<dbReference type="SUPFAM" id="SSF140741">
    <property type="entry name" value="RUN domain-like"/>
    <property type="match status" value="1"/>
</dbReference>
<dbReference type="CDD" id="cd17682">
    <property type="entry name" value="RUN_RUFY4_like"/>
    <property type="match status" value="1"/>
</dbReference>
<gene>
    <name evidence="4" type="primary">LOC108556841</name>
</gene>
<dbReference type="PROSITE" id="PS50826">
    <property type="entry name" value="RUN"/>
    <property type="match status" value="1"/>
</dbReference>
<feature type="domain" description="PID" evidence="1">
    <location>
        <begin position="303"/>
        <end position="428"/>
    </location>
</feature>
<dbReference type="PANTHER" id="PTHR46753">
    <property type="entry name" value="FYVE AND COILED-COIL DOMAIN-CONTAINING PROTEIN 1"/>
    <property type="match status" value="1"/>
</dbReference>
<evidence type="ECO:0000259" key="2">
    <source>
        <dbReference type="PROSITE" id="PS50826"/>
    </source>
</evidence>
<dbReference type="RefSeq" id="XP_017768613.1">
    <property type="nucleotide sequence ID" value="XM_017913124.1"/>
</dbReference>
<dbReference type="Gene3D" id="2.30.42.10">
    <property type="match status" value="1"/>
</dbReference>
<dbReference type="PROSITE" id="PS01179">
    <property type="entry name" value="PID"/>
    <property type="match status" value="1"/>
</dbReference>
<keyword evidence="3" id="KW-1185">Reference proteome</keyword>
<evidence type="ECO:0000313" key="4">
    <source>
        <dbReference type="RefSeq" id="XP_017768613.1"/>
    </source>
</evidence>
<name>A0ABM1M213_NICVS</name>
<dbReference type="InterPro" id="IPR004012">
    <property type="entry name" value="Run_dom"/>
</dbReference>
<dbReference type="InterPro" id="IPR006020">
    <property type="entry name" value="PTB/PI_dom"/>
</dbReference>
<dbReference type="PANTHER" id="PTHR46753:SF3">
    <property type="entry name" value="PDZ DOMAIN-CONTAINING PROTEIN"/>
    <property type="match status" value="1"/>
</dbReference>
<proteinExistence type="predicted"/>
<dbReference type="InterPro" id="IPR036034">
    <property type="entry name" value="PDZ_sf"/>
</dbReference>
<evidence type="ECO:0000313" key="3">
    <source>
        <dbReference type="Proteomes" id="UP000695000"/>
    </source>
</evidence>
<accession>A0ABM1M213</accession>
<dbReference type="SUPFAM" id="SSF50729">
    <property type="entry name" value="PH domain-like"/>
    <property type="match status" value="1"/>
</dbReference>
<sequence length="434" mass="49048">MSVSDPLIKELKVFTGKLLGFEEINDDCDALIGFCQCVERIFAKGILQKPNSFGIIRRIDAWTWMERISNELNDFGYKSSVESARNRKDIFTNRGRFRALVRYCLNRRCLHVPVEQLIHTETFNKYYDNVSVIGDVILNEILLSVLYQCGKINFRLRAELCSFLDLSWLIPEVKRFDLVPTQNLGLSISFAGEKAVIVNVKSNSVCGESRKIAVGDVLDSMNGMCICFATKGRLSTMLKCQKHVPITLIVVKGFSSSDGKIYPPMVNLYKEIDLDLDMIKARNNVDSEDENRIATTFKSKNGFICKYLGNVDVGRYGDVKIIDKAFTIYLTSSNSSYHRFNKCKSDVLFEVCDLGVKCFHLNTTETILEHSFMEISACGSTTSLPTHFAYIAGEEYCDVATNFKCYIFSASNEKDCTTILQGIGQGFERTHYAV</sequence>
<dbReference type="Gene3D" id="2.30.29.30">
    <property type="entry name" value="Pleckstrin-homology domain (PH domain)/Phosphotyrosine-binding domain (PTB)"/>
    <property type="match status" value="1"/>
</dbReference>
<dbReference type="InterPro" id="IPR011993">
    <property type="entry name" value="PH-like_dom_sf"/>
</dbReference>
<feature type="domain" description="RUN" evidence="2">
    <location>
        <begin position="25"/>
        <end position="161"/>
    </location>
</feature>
<organism evidence="3 4">
    <name type="scientific">Nicrophorus vespilloides</name>
    <name type="common">Boreal carrion beetle</name>
    <dbReference type="NCBI Taxonomy" id="110193"/>
    <lineage>
        <taxon>Eukaryota</taxon>
        <taxon>Metazoa</taxon>
        <taxon>Ecdysozoa</taxon>
        <taxon>Arthropoda</taxon>
        <taxon>Hexapoda</taxon>
        <taxon>Insecta</taxon>
        <taxon>Pterygota</taxon>
        <taxon>Neoptera</taxon>
        <taxon>Endopterygota</taxon>
        <taxon>Coleoptera</taxon>
        <taxon>Polyphaga</taxon>
        <taxon>Staphyliniformia</taxon>
        <taxon>Silphidae</taxon>
        <taxon>Nicrophorinae</taxon>
        <taxon>Nicrophorus</taxon>
    </lineage>
</organism>
<reference evidence="4" key="1">
    <citation type="submission" date="2025-08" db="UniProtKB">
        <authorList>
            <consortium name="RefSeq"/>
        </authorList>
    </citation>
    <scope>IDENTIFICATION</scope>
    <source>
        <tissue evidence="4">Whole Larva</tissue>
    </source>
</reference>
<dbReference type="GeneID" id="108556841"/>
<dbReference type="Pfam" id="PF02759">
    <property type="entry name" value="RUN"/>
    <property type="match status" value="1"/>
</dbReference>
<dbReference type="Gene3D" id="1.20.58.900">
    <property type="match status" value="1"/>
</dbReference>
<evidence type="ECO:0000259" key="1">
    <source>
        <dbReference type="PROSITE" id="PS01179"/>
    </source>
</evidence>
<dbReference type="InterPro" id="IPR037213">
    <property type="entry name" value="Run_dom_sf"/>
</dbReference>
<dbReference type="SUPFAM" id="SSF50156">
    <property type="entry name" value="PDZ domain-like"/>
    <property type="match status" value="1"/>
</dbReference>
<protein>
    <submittedName>
        <fullName evidence="4">Uncharacterized protein LOC108556841</fullName>
    </submittedName>
</protein>
<dbReference type="Proteomes" id="UP000695000">
    <property type="component" value="Unplaced"/>
</dbReference>